<feature type="domain" description="LysM" evidence="3">
    <location>
        <begin position="214"/>
        <end position="270"/>
    </location>
</feature>
<dbReference type="SUPFAM" id="SSF48452">
    <property type="entry name" value="TPR-like"/>
    <property type="match status" value="1"/>
</dbReference>
<feature type="region of interest" description="Disordered" evidence="1">
    <location>
        <begin position="877"/>
        <end position="936"/>
    </location>
</feature>
<feature type="compositionally biased region" description="Low complexity" evidence="1">
    <location>
        <begin position="147"/>
        <end position="213"/>
    </location>
</feature>
<dbReference type="SMART" id="SM00257">
    <property type="entry name" value="LysM"/>
    <property type="match status" value="2"/>
</dbReference>
<protein>
    <submittedName>
        <fullName evidence="4">LysM domain-containing protein</fullName>
    </submittedName>
</protein>
<dbReference type="InterPro" id="IPR011990">
    <property type="entry name" value="TPR-like_helical_dom_sf"/>
</dbReference>
<name>A0A3E0GY60_9PSEU</name>
<evidence type="ECO:0000313" key="4">
    <source>
        <dbReference type="EMBL" id="REH31050.1"/>
    </source>
</evidence>
<evidence type="ECO:0000259" key="3">
    <source>
        <dbReference type="PROSITE" id="PS51782"/>
    </source>
</evidence>
<sequence length="1225" mass="128239">MSTPRTARRPGRLQAALRGAGALAALLVLLVGVPIGLWIVGHGYLPSSVPSLQQVQDALTTQDSGQLLLGVAVVIGFLAWAVFAISTVIELAARVRRRPALQIRGLGWAQTIAGILLTAIITGLLGGTGANAATAQALPLDAHQGRPATTSAPAFPTATAPTGAPTAAAATTSVTSSTTATPVSTSSPQQTSAQPPAAGQPAAPAASPAAAPQRTYTVRTRDTLWGLAQRWYGDGVAFSKIKDLNVGRAQADGRAMDASGEIFPGWKLVVPADAAVPASELDTTPGPAHDVQVTVYPGDTLSEIALEETGDASNYPAIFARNAGHPQADGRALTNPDLIYPNWTLTVPVPGAAPAPPAATSGQPPAAQPSAPPATPQQQSTPQQTTSAPTSAAPPATTAPPASAAVPPGATAPAQPTTPAQQQPTNTAPAPTSAQQPVAPPKTTTTPVATPATPTTTPVAEPAADGLLGDLLHAPFALTVSAILAGALSVGLVVARRRQHRHRGDGRQVALPSNAAVRVERAMRAASARADISFLDLALRSLSAQLADQDHDNLPDVLAAWLGPAGLRLQLAQPRLDAPAPFQAEADGLHWFVPADADLPVTADTAADHLAPLPTLASVGRLDDEQFLLDLEGLGALCITGNPTKAVELLRHLAAELAHNIWSDGLDVLLVGEWGAALTAINPARIRAVPTLSEALTGLRQRLDDAHRTLESSDAESVLHGRVNDLDGDAWMPEVLLVACPEDSDPEASTEAELVDVLRQLAEVGRSVVAVVATGVADPTAPGLTIEIDATGTLTVPDLVADPLRAEGIPEAIVGQFVELFAAAQADDEPIPEASDPAPWAQMMDASGRLMTSQETPLVSADRTPGDGTEAAEPMAQQNVGRPAQPAEPPAAQQLSAADPGQQDGDRDGQGDPAFHGRLVEFSPRDGGSQQQAQAQLDLVREQDPTLDADLREWHAVDCVRPKVGILGEPTVAGPGLPPQQRMQFYTEVLTYLALHPRGVKPDKLVDDLWEGQQVQRVTYRQVMSTARKWAGTFAGDDGTQEFYLTHARSDEPYRLVDCLLDWALFRRLRKRAQAATAAGDVDTAVTDYRAALDLVRGPAFANLRPGGYSWLANRDQSHDRHLPGFVAETATELVDLALAAGDFELAEWAATTALSADPYRTEDRPLLDLMRIAHARGDQAALERHARQLLADADAEVPEDLPPHTFATFNELLPRGLRSLRRGA</sequence>
<dbReference type="PANTHER" id="PTHR34700:SF4">
    <property type="entry name" value="PHAGE-LIKE ELEMENT PBSX PROTEIN XKDP"/>
    <property type="match status" value="1"/>
</dbReference>
<dbReference type="Gene3D" id="1.25.40.10">
    <property type="entry name" value="Tetratricopeptide repeat domain"/>
    <property type="match status" value="1"/>
</dbReference>
<dbReference type="Pfam" id="PF03704">
    <property type="entry name" value="BTAD"/>
    <property type="match status" value="1"/>
</dbReference>
<evidence type="ECO:0000313" key="5">
    <source>
        <dbReference type="Proteomes" id="UP000256269"/>
    </source>
</evidence>
<dbReference type="RefSeq" id="WP_170218111.1">
    <property type="nucleotide sequence ID" value="NZ_CP144376.1"/>
</dbReference>
<feature type="domain" description="LysM" evidence="3">
    <location>
        <begin position="291"/>
        <end position="347"/>
    </location>
</feature>
<dbReference type="InterPro" id="IPR018392">
    <property type="entry name" value="LysM"/>
</dbReference>
<dbReference type="Proteomes" id="UP000256269">
    <property type="component" value="Unassembled WGS sequence"/>
</dbReference>
<feature type="transmembrane region" description="Helical" evidence="2">
    <location>
        <begin position="65"/>
        <end position="93"/>
    </location>
</feature>
<dbReference type="AlphaFoldDB" id="A0A3E0GY60"/>
<reference evidence="4 5" key="1">
    <citation type="submission" date="2018-08" db="EMBL/GenBank/DDBJ databases">
        <title>Genomic Encyclopedia of Archaeal and Bacterial Type Strains, Phase II (KMG-II): from individual species to whole genera.</title>
        <authorList>
            <person name="Goeker M."/>
        </authorList>
    </citation>
    <scope>NUCLEOTIDE SEQUENCE [LARGE SCALE GENOMIC DNA]</scope>
    <source>
        <strain evidence="4 5">DSM 45791</strain>
    </source>
</reference>
<dbReference type="InterPro" id="IPR005158">
    <property type="entry name" value="BTAD"/>
</dbReference>
<keyword evidence="5" id="KW-1185">Reference proteome</keyword>
<keyword evidence="2" id="KW-1133">Transmembrane helix</keyword>
<dbReference type="SMART" id="SM01043">
    <property type="entry name" value="BTAD"/>
    <property type="match status" value="1"/>
</dbReference>
<feature type="transmembrane region" description="Helical" evidence="2">
    <location>
        <begin position="105"/>
        <end position="126"/>
    </location>
</feature>
<feature type="compositionally biased region" description="Pro residues" evidence="1">
    <location>
        <begin position="366"/>
        <end position="375"/>
    </location>
</feature>
<dbReference type="Gene3D" id="3.10.350.10">
    <property type="entry name" value="LysM domain"/>
    <property type="match status" value="2"/>
</dbReference>
<feature type="compositionally biased region" description="Low complexity" evidence="1">
    <location>
        <begin position="376"/>
        <end position="461"/>
    </location>
</feature>
<evidence type="ECO:0000256" key="1">
    <source>
        <dbReference type="SAM" id="MobiDB-lite"/>
    </source>
</evidence>
<accession>A0A3E0GY60</accession>
<comment type="caution">
    <text evidence="4">The sequence shown here is derived from an EMBL/GenBank/DDBJ whole genome shotgun (WGS) entry which is preliminary data.</text>
</comment>
<keyword evidence="2" id="KW-0812">Transmembrane</keyword>
<dbReference type="EMBL" id="QUNO01000022">
    <property type="protein sequence ID" value="REH31050.1"/>
    <property type="molecule type" value="Genomic_DNA"/>
</dbReference>
<dbReference type="CDD" id="cd00118">
    <property type="entry name" value="LysM"/>
    <property type="match status" value="1"/>
</dbReference>
<feature type="region of interest" description="Disordered" evidence="1">
    <location>
        <begin position="144"/>
        <end position="215"/>
    </location>
</feature>
<feature type="region of interest" description="Disordered" evidence="1">
    <location>
        <begin position="351"/>
        <end position="461"/>
    </location>
</feature>
<dbReference type="PANTHER" id="PTHR34700">
    <property type="entry name" value="POTASSIUM BINDING PROTEIN KBP"/>
    <property type="match status" value="1"/>
</dbReference>
<feature type="transmembrane region" description="Helical" evidence="2">
    <location>
        <begin position="21"/>
        <end position="45"/>
    </location>
</feature>
<gene>
    <name evidence="4" type="ORF">BCF44_12273</name>
</gene>
<dbReference type="InterPro" id="IPR052196">
    <property type="entry name" value="Bact_Kbp"/>
</dbReference>
<evidence type="ECO:0000256" key="2">
    <source>
        <dbReference type="SAM" id="Phobius"/>
    </source>
</evidence>
<proteinExistence type="predicted"/>
<dbReference type="InterPro" id="IPR036779">
    <property type="entry name" value="LysM_dom_sf"/>
</dbReference>
<dbReference type="Pfam" id="PF01476">
    <property type="entry name" value="LysM"/>
    <property type="match status" value="1"/>
</dbReference>
<organism evidence="4 5">
    <name type="scientific">Kutzneria buriramensis</name>
    <dbReference type="NCBI Taxonomy" id="1045776"/>
    <lineage>
        <taxon>Bacteria</taxon>
        <taxon>Bacillati</taxon>
        <taxon>Actinomycetota</taxon>
        <taxon>Actinomycetes</taxon>
        <taxon>Pseudonocardiales</taxon>
        <taxon>Pseudonocardiaceae</taxon>
        <taxon>Kutzneria</taxon>
    </lineage>
</organism>
<feature type="compositionally biased region" description="Low complexity" evidence="1">
    <location>
        <begin position="890"/>
        <end position="903"/>
    </location>
</feature>
<dbReference type="PROSITE" id="PS51782">
    <property type="entry name" value="LYSM"/>
    <property type="match status" value="2"/>
</dbReference>
<keyword evidence="2" id="KW-0472">Membrane</keyword>